<organism evidence="1 2">
    <name type="scientific">Liparis tanakae</name>
    <name type="common">Tanaka's snailfish</name>
    <dbReference type="NCBI Taxonomy" id="230148"/>
    <lineage>
        <taxon>Eukaryota</taxon>
        <taxon>Metazoa</taxon>
        <taxon>Chordata</taxon>
        <taxon>Craniata</taxon>
        <taxon>Vertebrata</taxon>
        <taxon>Euteleostomi</taxon>
        <taxon>Actinopterygii</taxon>
        <taxon>Neopterygii</taxon>
        <taxon>Teleostei</taxon>
        <taxon>Neoteleostei</taxon>
        <taxon>Acanthomorphata</taxon>
        <taxon>Eupercaria</taxon>
        <taxon>Perciformes</taxon>
        <taxon>Cottioidei</taxon>
        <taxon>Cottales</taxon>
        <taxon>Liparidae</taxon>
        <taxon>Liparis</taxon>
    </lineage>
</organism>
<dbReference type="AlphaFoldDB" id="A0A4Z2G0J7"/>
<name>A0A4Z2G0J7_9TELE</name>
<proteinExistence type="predicted"/>
<accession>A0A4Z2G0J7</accession>
<dbReference type="Proteomes" id="UP000314294">
    <property type="component" value="Unassembled WGS sequence"/>
</dbReference>
<sequence length="72" mass="7895">MAVFTTPLYGPMMKPSLLLLVSFPRKKSVKSCVRSSSRNLGDVVNVSADLLLEGTRRLVDTTSMESASTFRT</sequence>
<dbReference type="EMBL" id="SRLO01000793">
    <property type="protein sequence ID" value="TNN46354.1"/>
    <property type="molecule type" value="Genomic_DNA"/>
</dbReference>
<comment type="caution">
    <text evidence="1">The sequence shown here is derived from an EMBL/GenBank/DDBJ whole genome shotgun (WGS) entry which is preliminary data.</text>
</comment>
<keyword evidence="2" id="KW-1185">Reference proteome</keyword>
<protein>
    <submittedName>
        <fullName evidence="1">Uncharacterized protein</fullName>
    </submittedName>
</protein>
<evidence type="ECO:0000313" key="1">
    <source>
        <dbReference type="EMBL" id="TNN46354.1"/>
    </source>
</evidence>
<reference evidence="1 2" key="1">
    <citation type="submission" date="2019-03" db="EMBL/GenBank/DDBJ databases">
        <title>First draft genome of Liparis tanakae, snailfish: a comprehensive survey of snailfish specific genes.</title>
        <authorList>
            <person name="Kim W."/>
            <person name="Song I."/>
            <person name="Jeong J.-H."/>
            <person name="Kim D."/>
            <person name="Kim S."/>
            <person name="Ryu S."/>
            <person name="Song J.Y."/>
            <person name="Lee S.K."/>
        </authorList>
    </citation>
    <scope>NUCLEOTIDE SEQUENCE [LARGE SCALE GENOMIC DNA]</scope>
    <source>
        <tissue evidence="1">Muscle</tissue>
    </source>
</reference>
<gene>
    <name evidence="1" type="ORF">EYF80_043442</name>
</gene>
<evidence type="ECO:0000313" key="2">
    <source>
        <dbReference type="Proteomes" id="UP000314294"/>
    </source>
</evidence>